<dbReference type="HAMAP" id="MF_01151">
    <property type="entry name" value="GrpE"/>
    <property type="match status" value="1"/>
</dbReference>
<accession>A0A0R1TEE0</accession>
<dbReference type="GO" id="GO:0042803">
    <property type="term" value="F:protein homodimerization activity"/>
    <property type="evidence" value="ECO:0007669"/>
    <property type="project" value="InterPro"/>
</dbReference>
<keyword evidence="5 10" id="KW-0346">Stress response</keyword>
<evidence type="ECO:0000256" key="5">
    <source>
        <dbReference type="ARBA" id="ARBA00023016"/>
    </source>
</evidence>
<feature type="compositionally biased region" description="Acidic residues" evidence="13">
    <location>
        <begin position="23"/>
        <end position="42"/>
    </location>
</feature>
<dbReference type="RefSeq" id="WP_025020319.1">
    <property type="nucleotide sequence ID" value="NZ_AZFH01000181.1"/>
</dbReference>
<evidence type="ECO:0000256" key="10">
    <source>
        <dbReference type="HAMAP-Rule" id="MF_01151"/>
    </source>
</evidence>
<dbReference type="GO" id="GO:0051082">
    <property type="term" value="F:unfolded protein binding"/>
    <property type="evidence" value="ECO:0007669"/>
    <property type="project" value="TreeGrafter"/>
</dbReference>
<dbReference type="Gene3D" id="3.90.20.20">
    <property type="match status" value="1"/>
</dbReference>
<dbReference type="InterPro" id="IPR009012">
    <property type="entry name" value="GrpE_head"/>
</dbReference>
<dbReference type="PRINTS" id="PR00773">
    <property type="entry name" value="GRPEPROTEIN"/>
</dbReference>
<comment type="subunit">
    <text evidence="3 10">Homodimer.</text>
</comment>
<dbReference type="NCBIfam" id="NF010759">
    <property type="entry name" value="PRK14162.1"/>
    <property type="match status" value="1"/>
</dbReference>
<dbReference type="CDD" id="cd00446">
    <property type="entry name" value="GrpE"/>
    <property type="match status" value="1"/>
</dbReference>
<evidence type="ECO:0000313" key="14">
    <source>
        <dbReference type="EMBL" id="KRL77186.1"/>
    </source>
</evidence>
<evidence type="ECO:0000256" key="3">
    <source>
        <dbReference type="ARBA" id="ARBA00011738"/>
    </source>
</evidence>
<evidence type="ECO:0000256" key="12">
    <source>
        <dbReference type="RuleBase" id="RU004478"/>
    </source>
</evidence>
<evidence type="ECO:0000256" key="11">
    <source>
        <dbReference type="RuleBase" id="RU000639"/>
    </source>
</evidence>
<reference evidence="14 15" key="1">
    <citation type="journal article" date="2015" name="Genome Announc.">
        <title>Expanding the biotechnology potential of lactobacilli through comparative genomics of 213 strains and associated genera.</title>
        <authorList>
            <person name="Sun Z."/>
            <person name="Harris H.M."/>
            <person name="McCann A."/>
            <person name="Guo C."/>
            <person name="Argimon S."/>
            <person name="Zhang W."/>
            <person name="Yang X."/>
            <person name="Jeffery I.B."/>
            <person name="Cooney J.C."/>
            <person name="Kagawa T.F."/>
            <person name="Liu W."/>
            <person name="Song Y."/>
            <person name="Salvetti E."/>
            <person name="Wrobel A."/>
            <person name="Rasinkangas P."/>
            <person name="Parkhill J."/>
            <person name="Rea M.C."/>
            <person name="O'Sullivan O."/>
            <person name="Ritari J."/>
            <person name="Douillard F.P."/>
            <person name="Paul Ross R."/>
            <person name="Yang R."/>
            <person name="Briner A.E."/>
            <person name="Felis G.E."/>
            <person name="de Vos W.M."/>
            <person name="Barrangou R."/>
            <person name="Klaenhammer T.R."/>
            <person name="Caufield P.W."/>
            <person name="Cui Y."/>
            <person name="Zhang H."/>
            <person name="O'Toole P.W."/>
        </authorList>
    </citation>
    <scope>NUCLEOTIDE SEQUENCE [LARGE SCALE GENOMIC DNA]</scope>
    <source>
        <strain evidence="14 15">DSM 15833</strain>
    </source>
</reference>
<dbReference type="GO" id="GO:0006457">
    <property type="term" value="P:protein folding"/>
    <property type="evidence" value="ECO:0007669"/>
    <property type="project" value="InterPro"/>
</dbReference>
<dbReference type="Proteomes" id="UP000051048">
    <property type="component" value="Unassembled WGS sequence"/>
</dbReference>
<evidence type="ECO:0000313" key="15">
    <source>
        <dbReference type="Proteomes" id="UP000051048"/>
    </source>
</evidence>
<dbReference type="FunFam" id="2.30.22.10:FF:000001">
    <property type="entry name" value="Protein GrpE"/>
    <property type="match status" value="1"/>
</dbReference>
<evidence type="ECO:0000256" key="8">
    <source>
        <dbReference type="ARBA" id="ARBA00072274"/>
    </source>
</evidence>
<dbReference type="Gene3D" id="2.30.22.10">
    <property type="entry name" value="Head domain of nucleotide exchange factor GrpE"/>
    <property type="match status" value="1"/>
</dbReference>
<dbReference type="InterPro" id="IPR013805">
    <property type="entry name" value="GrpE_CC"/>
</dbReference>
<dbReference type="GO" id="GO:0005737">
    <property type="term" value="C:cytoplasm"/>
    <property type="evidence" value="ECO:0007669"/>
    <property type="project" value="UniProtKB-SubCell"/>
</dbReference>
<evidence type="ECO:0000256" key="13">
    <source>
        <dbReference type="SAM" id="MobiDB-lite"/>
    </source>
</evidence>
<dbReference type="NCBIfam" id="NF010738">
    <property type="entry name" value="PRK14140.1"/>
    <property type="match status" value="1"/>
</dbReference>
<dbReference type="GO" id="GO:0051087">
    <property type="term" value="F:protein-folding chaperone binding"/>
    <property type="evidence" value="ECO:0007669"/>
    <property type="project" value="InterPro"/>
</dbReference>
<evidence type="ECO:0000256" key="4">
    <source>
        <dbReference type="ARBA" id="ARBA00022490"/>
    </source>
</evidence>
<organism evidence="14 15">
    <name type="scientific">Ligilactobacillus equi DSM 15833 = JCM 10991</name>
    <dbReference type="NCBI Taxonomy" id="1423740"/>
    <lineage>
        <taxon>Bacteria</taxon>
        <taxon>Bacillati</taxon>
        <taxon>Bacillota</taxon>
        <taxon>Bacilli</taxon>
        <taxon>Lactobacillales</taxon>
        <taxon>Lactobacillaceae</taxon>
        <taxon>Ligilactobacillus</taxon>
    </lineage>
</organism>
<keyword evidence="6 10" id="KW-0143">Chaperone</keyword>
<evidence type="ECO:0000256" key="9">
    <source>
        <dbReference type="ARBA" id="ARBA00076414"/>
    </source>
</evidence>
<evidence type="ECO:0000256" key="2">
    <source>
        <dbReference type="ARBA" id="ARBA00009054"/>
    </source>
</evidence>
<comment type="subcellular location">
    <subcellularLocation>
        <location evidence="1 10">Cytoplasm</location>
    </subcellularLocation>
</comment>
<dbReference type="SUPFAM" id="SSF51064">
    <property type="entry name" value="Head domain of nucleotide exchange factor GrpE"/>
    <property type="match status" value="1"/>
</dbReference>
<comment type="similarity">
    <text evidence="2 10 12">Belongs to the GrpE family.</text>
</comment>
<sequence length="196" mass="22130">MAENKEDLQADVKQEETPAQDEQATEVEAQESEATETQTEAEIDPKEQEIADLKQALEEMTDKYYRAEAEMANMTKRMKKEQEQILKYQGQDLIKEILPSLDNLNRALEIEVDDEASVQLKKGVEMVASGVENALKNHHVEKIASLGEKFDPTKHQAVQSVPVEDGQEADTIVQVFQDGYMLKDRVLRPAMVVVAQ</sequence>
<dbReference type="PATRIC" id="fig|1423740.3.peg.1717"/>
<keyword evidence="4 10" id="KW-0963">Cytoplasm</keyword>
<dbReference type="AlphaFoldDB" id="A0A0R1TEE0"/>
<evidence type="ECO:0000256" key="6">
    <source>
        <dbReference type="ARBA" id="ARBA00023186"/>
    </source>
</evidence>
<dbReference type="GO" id="GO:0000774">
    <property type="term" value="F:adenyl-nucleotide exchange factor activity"/>
    <property type="evidence" value="ECO:0007669"/>
    <property type="project" value="InterPro"/>
</dbReference>
<dbReference type="InterPro" id="IPR000740">
    <property type="entry name" value="GrpE"/>
</dbReference>
<dbReference type="PANTHER" id="PTHR21237:SF23">
    <property type="entry name" value="GRPE PROTEIN HOMOLOG, MITOCHONDRIAL"/>
    <property type="match status" value="1"/>
</dbReference>
<dbReference type="PANTHER" id="PTHR21237">
    <property type="entry name" value="GRPE PROTEIN"/>
    <property type="match status" value="1"/>
</dbReference>
<name>A0A0R1TEE0_9LACO</name>
<evidence type="ECO:0000256" key="7">
    <source>
        <dbReference type="ARBA" id="ARBA00053401"/>
    </source>
</evidence>
<comment type="caution">
    <text evidence="14">The sequence shown here is derived from an EMBL/GenBank/DDBJ whole genome shotgun (WGS) entry which is preliminary data.</text>
</comment>
<comment type="function">
    <text evidence="7 10 11">Participates actively in the response to hyperosmotic and heat shock by preventing the aggregation of stress-denatured proteins, in association with DnaK and GrpE. It is the nucleotide exchange factor for DnaK and may function as a thermosensor. Unfolded proteins bind initially to DnaJ; upon interaction with the DnaJ-bound protein, DnaK hydrolyzes its bound ATP, resulting in the formation of a stable complex. GrpE releases ADP from DnaK; ATP binding to DnaK triggers the release of the substrate protein, thus completing the reaction cycle. Several rounds of ATP-dependent interactions between DnaJ, DnaK and GrpE are required for fully efficient folding.</text>
</comment>
<evidence type="ECO:0000256" key="1">
    <source>
        <dbReference type="ARBA" id="ARBA00004496"/>
    </source>
</evidence>
<dbReference type="Pfam" id="PF01025">
    <property type="entry name" value="GrpE"/>
    <property type="match status" value="1"/>
</dbReference>
<dbReference type="EMBL" id="AZFH01000181">
    <property type="protein sequence ID" value="KRL77186.1"/>
    <property type="molecule type" value="Genomic_DNA"/>
</dbReference>
<proteinExistence type="inferred from homology"/>
<dbReference type="STRING" id="1423740.FC36_GL001589"/>
<feature type="region of interest" description="Disordered" evidence="13">
    <location>
        <begin position="1"/>
        <end position="47"/>
    </location>
</feature>
<feature type="compositionally biased region" description="Basic and acidic residues" evidence="13">
    <location>
        <begin position="1"/>
        <end position="16"/>
    </location>
</feature>
<dbReference type="SUPFAM" id="SSF58014">
    <property type="entry name" value="Coiled-coil domain of nucleotide exchange factor GrpE"/>
    <property type="match status" value="1"/>
</dbReference>
<dbReference type="PROSITE" id="PS01071">
    <property type="entry name" value="GRPE"/>
    <property type="match status" value="1"/>
</dbReference>
<protein>
    <recommendedName>
        <fullName evidence="8 10">Protein GrpE</fullName>
    </recommendedName>
    <alternativeName>
        <fullName evidence="9 10">HSP-70 cofactor</fullName>
    </alternativeName>
</protein>
<gene>
    <name evidence="10" type="primary">grpE</name>
    <name evidence="14" type="ORF">FC36_GL001589</name>
</gene>